<protein>
    <submittedName>
        <fullName evidence="1">Glycosyl transferase family 2</fullName>
    </submittedName>
</protein>
<gene>
    <name evidence="1" type="ORF">SAMN04490244_106251</name>
</gene>
<dbReference type="AlphaFoldDB" id="A0A1H9V685"/>
<dbReference type="Gene3D" id="3.90.550.10">
    <property type="entry name" value="Spore Coat Polysaccharide Biosynthesis Protein SpsA, Chain A"/>
    <property type="match status" value="1"/>
</dbReference>
<reference evidence="1 2" key="1">
    <citation type="submission" date="2016-10" db="EMBL/GenBank/DDBJ databases">
        <authorList>
            <person name="de Groot N.N."/>
        </authorList>
    </citation>
    <scope>NUCLEOTIDE SEQUENCE [LARGE SCALE GENOMIC DNA]</scope>
    <source>
        <strain evidence="1 2">DSM 23042</strain>
    </source>
</reference>
<keyword evidence="1" id="KW-0808">Transferase</keyword>
<accession>A0A1H9V685</accession>
<name>A0A1H9V685_9RHOB</name>
<evidence type="ECO:0000313" key="2">
    <source>
        <dbReference type="Proteomes" id="UP000198885"/>
    </source>
</evidence>
<evidence type="ECO:0000313" key="1">
    <source>
        <dbReference type="EMBL" id="SES16753.1"/>
    </source>
</evidence>
<keyword evidence="2" id="KW-1185">Reference proteome</keyword>
<dbReference type="Pfam" id="PF13704">
    <property type="entry name" value="Glyco_tranf_2_4"/>
    <property type="match status" value="1"/>
</dbReference>
<dbReference type="InterPro" id="IPR029044">
    <property type="entry name" value="Nucleotide-diphossugar_trans"/>
</dbReference>
<dbReference type="SUPFAM" id="SSF53448">
    <property type="entry name" value="Nucleotide-diphospho-sugar transferases"/>
    <property type="match status" value="1"/>
</dbReference>
<dbReference type="OrthoDB" id="4964299at2"/>
<dbReference type="Proteomes" id="UP000198885">
    <property type="component" value="Unassembled WGS sequence"/>
</dbReference>
<sequence>MTRFAVVTAMRNEGPHLLEWVAHTRAVGADDILVISNDCDDGSDNLLDALAAGGAVTHLRQEVPRSRTPQWAALRLAGEHPAVRDADWIAVLDCDEFINLRPPLSRLSDLVARVEADAIVLPWRLFGHAGHTTRPAGGTLASYTRAIPDDALYPPLSRFFKTLYRRRGPFQKPGVHRPKQRPDSVPHWVDGSGQALPDSFAAASDRIMLWGAPLATGLVQLNHYSLRSAEDFLLKRARGLPNRHTKPIDMTYWVERNFNTVEDTSIAHLRPAMQAEAARLRALPGVAEAEAACLSRARAAFERLLDDPETLQFYGRLLLAADSTPPDAETALRLVRRFAAARGAGA</sequence>
<organism evidence="1 2">
    <name type="scientific">Tranquillimonas rosea</name>
    <dbReference type="NCBI Taxonomy" id="641238"/>
    <lineage>
        <taxon>Bacteria</taxon>
        <taxon>Pseudomonadati</taxon>
        <taxon>Pseudomonadota</taxon>
        <taxon>Alphaproteobacteria</taxon>
        <taxon>Rhodobacterales</taxon>
        <taxon>Roseobacteraceae</taxon>
        <taxon>Tranquillimonas</taxon>
    </lineage>
</organism>
<proteinExistence type="predicted"/>
<dbReference type="EMBL" id="FOGU01000006">
    <property type="protein sequence ID" value="SES16753.1"/>
    <property type="molecule type" value="Genomic_DNA"/>
</dbReference>
<dbReference type="RefSeq" id="WP_092693951.1">
    <property type="nucleotide sequence ID" value="NZ_FOGU01000006.1"/>
</dbReference>
<dbReference type="STRING" id="641238.SAMN04490244_106251"/>
<dbReference type="CDD" id="cd00761">
    <property type="entry name" value="Glyco_tranf_GTA_type"/>
    <property type="match status" value="1"/>
</dbReference>
<dbReference type="GO" id="GO:0016740">
    <property type="term" value="F:transferase activity"/>
    <property type="evidence" value="ECO:0007669"/>
    <property type="project" value="UniProtKB-KW"/>
</dbReference>